<evidence type="ECO:0000256" key="9">
    <source>
        <dbReference type="ARBA" id="ARBA00030781"/>
    </source>
</evidence>
<sequence length="161" mass="17905">MVVVQDADFDASALLAGLRARAGAAAGAIVTFTGYVRDFSADEATETLFLEHYPGMCERELEEIGQQAMSRWQVVDFIIAHRVGALPRNAQIVFVGAASAHRGDAFRACEYMIDALKTRAPFWKRETLASGRSFWVEQRQTDHDRTRSWDAGSTGFSKENK</sequence>
<dbReference type="EC" id="2.8.1.12" evidence="3"/>
<evidence type="ECO:0000256" key="1">
    <source>
        <dbReference type="ARBA" id="ARBA00005046"/>
    </source>
</evidence>
<dbReference type="InterPro" id="IPR003448">
    <property type="entry name" value="Mopterin_biosynth_MoaE"/>
</dbReference>
<evidence type="ECO:0000256" key="5">
    <source>
        <dbReference type="ARBA" id="ARBA00023150"/>
    </source>
</evidence>
<dbReference type="Gene3D" id="3.90.1170.40">
    <property type="entry name" value="Molybdopterin biosynthesis MoaE subunit"/>
    <property type="match status" value="1"/>
</dbReference>
<comment type="subunit">
    <text evidence="6">Heterotetramer of 2 MoaD subunits and 2 MoaE subunits. Also stable as homodimer. The enzyme changes between these two forms during catalysis.</text>
</comment>
<evidence type="ECO:0000256" key="7">
    <source>
        <dbReference type="ARBA" id="ARBA00029745"/>
    </source>
</evidence>
<evidence type="ECO:0000256" key="4">
    <source>
        <dbReference type="ARBA" id="ARBA00013858"/>
    </source>
</evidence>
<keyword evidence="5" id="KW-0501">Molybdenum cofactor biosynthesis</keyword>
<proteinExistence type="inferred from homology"/>
<evidence type="ECO:0000313" key="13">
    <source>
        <dbReference type="Proteomes" id="UP000091926"/>
    </source>
</evidence>
<keyword evidence="13" id="KW-1185">Reference proteome</keyword>
<dbReference type="CDD" id="cd00756">
    <property type="entry name" value="MoaE"/>
    <property type="match status" value="1"/>
</dbReference>
<evidence type="ECO:0000256" key="11">
    <source>
        <dbReference type="ARBA" id="ARBA00049878"/>
    </source>
</evidence>
<dbReference type="EMBL" id="CP016172">
    <property type="protein sequence ID" value="ANN79425.1"/>
    <property type="molecule type" value="Genomic_DNA"/>
</dbReference>
<reference evidence="12 13" key="1">
    <citation type="submission" date="2016-06" db="EMBL/GenBank/DDBJ databases">
        <title>Complete genome sequences of Bordetella bronchialis and Bordetella flabilis.</title>
        <authorList>
            <person name="LiPuma J.J."/>
            <person name="Spilker T."/>
        </authorList>
    </citation>
    <scope>NUCLEOTIDE SEQUENCE [LARGE SCALE GENOMIC DNA]</scope>
    <source>
        <strain evidence="12 13">AU10664</strain>
    </source>
</reference>
<evidence type="ECO:0000256" key="10">
    <source>
        <dbReference type="ARBA" id="ARBA00032474"/>
    </source>
</evidence>
<name>A0A193GHX1_9BORD</name>
<evidence type="ECO:0000256" key="3">
    <source>
        <dbReference type="ARBA" id="ARBA00011950"/>
    </source>
</evidence>
<dbReference type="PANTHER" id="PTHR23404">
    <property type="entry name" value="MOLYBDOPTERIN SYNTHASE RELATED"/>
    <property type="match status" value="1"/>
</dbReference>
<comment type="pathway">
    <text evidence="1">Cofactor biosynthesis; molybdopterin biosynthesis.</text>
</comment>
<comment type="similarity">
    <text evidence="2">Belongs to the MoaE family.</text>
</comment>
<dbReference type="InterPro" id="IPR036563">
    <property type="entry name" value="MoaE_sf"/>
</dbReference>
<evidence type="ECO:0000313" key="12">
    <source>
        <dbReference type="EMBL" id="ANN79425.1"/>
    </source>
</evidence>
<dbReference type="UniPathway" id="UPA00344"/>
<dbReference type="Pfam" id="PF02391">
    <property type="entry name" value="MoaE"/>
    <property type="match status" value="1"/>
</dbReference>
<dbReference type="GO" id="GO:0030366">
    <property type="term" value="F:molybdopterin synthase activity"/>
    <property type="evidence" value="ECO:0007669"/>
    <property type="project" value="UniProtKB-EC"/>
</dbReference>
<dbReference type="SUPFAM" id="SSF54690">
    <property type="entry name" value="Molybdopterin synthase subunit MoaE"/>
    <property type="match status" value="1"/>
</dbReference>
<dbReference type="RefSeq" id="WP_066662471.1">
    <property type="nucleotide sequence ID" value="NZ_CBCSCL010000007.1"/>
</dbReference>
<gene>
    <name evidence="12" type="ORF">BAU07_21930</name>
</gene>
<evidence type="ECO:0000256" key="2">
    <source>
        <dbReference type="ARBA" id="ARBA00005426"/>
    </source>
</evidence>
<dbReference type="KEGG" id="bfz:BAU07_21930"/>
<dbReference type="Proteomes" id="UP000091926">
    <property type="component" value="Chromosome"/>
</dbReference>
<dbReference type="STRING" id="463014.BAU07_21930"/>
<dbReference type="GO" id="GO:0006777">
    <property type="term" value="P:Mo-molybdopterin cofactor biosynthetic process"/>
    <property type="evidence" value="ECO:0007669"/>
    <property type="project" value="UniProtKB-KW"/>
</dbReference>
<accession>A0A193GHX1</accession>
<evidence type="ECO:0000256" key="8">
    <source>
        <dbReference type="ARBA" id="ARBA00030407"/>
    </source>
</evidence>
<evidence type="ECO:0000256" key="6">
    <source>
        <dbReference type="ARBA" id="ARBA00026066"/>
    </source>
</evidence>
<comment type="catalytic activity">
    <reaction evidence="11">
        <text>2 [molybdopterin-synthase sulfur-carrier protein]-C-terminal-Gly-aminoethanethioate + cyclic pyranopterin phosphate + H2O = molybdopterin + 2 [molybdopterin-synthase sulfur-carrier protein]-C-terminal Gly-Gly + 2 H(+)</text>
        <dbReference type="Rhea" id="RHEA:26333"/>
        <dbReference type="Rhea" id="RHEA-COMP:12202"/>
        <dbReference type="Rhea" id="RHEA-COMP:19907"/>
        <dbReference type="ChEBI" id="CHEBI:15377"/>
        <dbReference type="ChEBI" id="CHEBI:15378"/>
        <dbReference type="ChEBI" id="CHEBI:58698"/>
        <dbReference type="ChEBI" id="CHEBI:59648"/>
        <dbReference type="ChEBI" id="CHEBI:90778"/>
        <dbReference type="ChEBI" id="CHEBI:232372"/>
        <dbReference type="EC" id="2.8.1.12"/>
    </reaction>
</comment>
<dbReference type="AlphaFoldDB" id="A0A193GHX1"/>
<organism evidence="12 13">
    <name type="scientific">Bordetella flabilis</name>
    <dbReference type="NCBI Taxonomy" id="463014"/>
    <lineage>
        <taxon>Bacteria</taxon>
        <taxon>Pseudomonadati</taxon>
        <taxon>Pseudomonadota</taxon>
        <taxon>Betaproteobacteria</taxon>
        <taxon>Burkholderiales</taxon>
        <taxon>Alcaligenaceae</taxon>
        <taxon>Bordetella</taxon>
    </lineage>
</organism>
<protein>
    <recommendedName>
        <fullName evidence="4">Molybdopterin synthase catalytic subunit</fullName>
        <ecNumber evidence="3">2.8.1.12</ecNumber>
    </recommendedName>
    <alternativeName>
        <fullName evidence="9">MPT synthase subunit 2</fullName>
    </alternativeName>
    <alternativeName>
        <fullName evidence="7">Molybdenum cofactor biosynthesis protein E</fullName>
    </alternativeName>
    <alternativeName>
        <fullName evidence="8">Molybdopterin-converting factor large subunit</fullName>
    </alternativeName>
    <alternativeName>
        <fullName evidence="10">Molybdopterin-converting factor subunit 2</fullName>
    </alternativeName>
</protein>